<dbReference type="GO" id="GO:0006508">
    <property type="term" value="P:proteolysis"/>
    <property type="evidence" value="ECO:0007669"/>
    <property type="project" value="InterPro"/>
</dbReference>
<keyword evidence="5" id="KW-1185">Reference proteome</keyword>
<organism evidence="4 5">
    <name type="scientific">Shewanella gelidii</name>
    <dbReference type="NCBI Taxonomy" id="1642821"/>
    <lineage>
        <taxon>Bacteria</taxon>
        <taxon>Pseudomonadati</taxon>
        <taxon>Pseudomonadota</taxon>
        <taxon>Gammaproteobacteria</taxon>
        <taxon>Alteromonadales</taxon>
        <taxon>Shewanellaceae</taxon>
        <taxon>Shewanella</taxon>
    </lineage>
</organism>
<evidence type="ECO:0000256" key="2">
    <source>
        <dbReference type="SAM" id="SignalP"/>
    </source>
</evidence>
<dbReference type="PANTHER" id="PTHR42776:SF27">
    <property type="entry name" value="DIPEPTIDYL PEPTIDASE FAMILY MEMBER 6"/>
    <property type="match status" value="1"/>
</dbReference>
<dbReference type="GO" id="GO:0004252">
    <property type="term" value="F:serine-type endopeptidase activity"/>
    <property type="evidence" value="ECO:0007669"/>
    <property type="project" value="TreeGrafter"/>
</dbReference>
<dbReference type="InterPro" id="IPR001375">
    <property type="entry name" value="Peptidase_S9_cat"/>
</dbReference>
<evidence type="ECO:0000256" key="1">
    <source>
        <dbReference type="ARBA" id="ARBA00022801"/>
    </source>
</evidence>
<dbReference type="PANTHER" id="PTHR42776">
    <property type="entry name" value="SERINE PEPTIDASE S9 FAMILY MEMBER"/>
    <property type="match status" value="1"/>
</dbReference>
<dbReference type="SUPFAM" id="SSF82171">
    <property type="entry name" value="DPP6 N-terminal domain-like"/>
    <property type="match status" value="1"/>
</dbReference>
<name>A0A917JRE2_9GAMM</name>
<comment type="caution">
    <text evidence="4">The sequence shown here is derived from an EMBL/GenBank/DDBJ whole genome shotgun (WGS) entry which is preliminary data.</text>
</comment>
<dbReference type="AlphaFoldDB" id="A0A917JRE2"/>
<dbReference type="Proteomes" id="UP000613743">
    <property type="component" value="Unassembled WGS sequence"/>
</dbReference>
<dbReference type="RefSeq" id="WP_188920482.1">
    <property type="nucleotide sequence ID" value="NZ_BMPZ01000004.1"/>
</dbReference>
<dbReference type="InterPro" id="IPR029058">
    <property type="entry name" value="AB_hydrolase_fold"/>
</dbReference>
<protein>
    <submittedName>
        <fullName evidence="4">Peptidase S9</fullName>
    </submittedName>
</protein>
<keyword evidence="2" id="KW-0732">Signal</keyword>
<gene>
    <name evidence="4" type="ORF">GCM10009332_20310</name>
</gene>
<accession>A0A917JRE2</accession>
<dbReference type="FunFam" id="3.40.50.1820:FF:000442">
    <property type="entry name" value="Subfamily S9C unassigned peptidase"/>
    <property type="match status" value="1"/>
</dbReference>
<dbReference type="Gene3D" id="3.40.50.1820">
    <property type="entry name" value="alpha/beta hydrolase"/>
    <property type="match status" value="1"/>
</dbReference>
<feature type="signal peptide" evidence="2">
    <location>
        <begin position="1"/>
        <end position="22"/>
    </location>
</feature>
<evidence type="ECO:0000259" key="3">
    <source>
        <dbReference type="Pfam" id="PF00326"/>
    </source>
</evidence>
<feature type="chain" id="PRO_5036813156" evidence="2">
    <location>
        <begin position="23"/>
        <end position="652"/>
    </location>
</feature>
<proteinExistence type="predicted"/>
<sequence length="652" mass="74549">MNQLAKIILILFALCSSWSTFAGKQDLIQAFSKSSEFQNVQISPNGDYLSVIMEENNDAKLLILDMKTLKPTYIVDFQGKGEVGDYYWVNSERVVMEKVYRRKWEEIPHYYGELFAVDADGRKAKYLFGYKGGGGTGTNVNKTKAIRASAFVLDSMPENKKYILVHSRPWNNLNYAVSDVYKVNVYNGKRKKLTSSPTVNADFLVDHDGKVRFSFAQNDKNDDLNYYFDEQEDKWLTAERYQGDLKEFWPISFTEDNNAIYAYGREQENTRALYKINLTTNQREKIIQHDVVDPDDYYIDYQSKLLYAVQFHDGYPEYRFLDSKSEKAKTVKQLQATFPDHYVSIVSQTQDGERLIIRISNDKNPGDYYLYDHKNVKLNYLFSSRSWLEPEDMSEVKPYSFKNRDGLTIHGYITIPKGKALKNLPLVVNPHGGPHGPRDYWSFNSENQLLAQRGIAVLQVNFRGSGGYGLAFEEAGYNAWGSKIQYDIIDATKYAIEQGWANQDKICISGGSFGGYSALMAPTLAPDLYQCAVGTAGVYDLQEMFDSGDIPDYYGGEAYLTEVLGNDPEVLKEMSPTNHVDKLKAKVLLLHGEEDERAPMEQFEAMEKALQKANYPYEKKIWTKAGHGFYTPESRAEYYDALLSFIETNLAL</sequence>
<keyword evidence="1" id="KW-0378">Hydrolase</keyword>
<reference evidence="4" key="2">
    <citation type="submission" date="2020-09" db="EMBL/GenBank/DDBJ databases">
        <authorList>
            <person name="Sun Q."/>
            <person name="Ohkuma M."/>
        </authorList>
    </citation>
    <scope>NUCLEOTIDE SEQUENCE</scope>
    <source>
        <strain evidence="4">JCM 30804</strain>
    </source>
</reference>
<evidence type="ECO:0000313" key="5">
    <source>
        <dbReference type="Proteomes" id="UP000613743"/>
    </source>
</evidence>
<reference evidence="4" key="1">
    <citation type="journal article" date="2014" name="Int. J. Syst. Evol. Microbiol.">
        <title>Complete genome sequence of Corynebacterium casei LMG S-19264T (=DSM 44701T), isolated from a smear-ripened cheese.</title>
        <authorList>
            <consortium name="US DOE Joint Genome Institute (JGI-PGF)"/>
            <person name="Walter F."/>
            <person name="Albersmeier A."/>
            <person name="Kalinowski J."/>
            <person name="Ruckert C."/>
        </authorList>
    </citation>
    <scope>NUCLEOTIDE SEQUENCE</scope>
    <source>
        <strain evidence="4">JCM 30804</strain>
    </source>
</reference>
<dbReference type="Pfam" id="PF00326">
    <property type="entry name" value="Peptidase_S9"/>
    <property type="match status" value="1"/>
</dbReference>
<evidence type="ECO:0000313" key="4">
    <source>
        <dbReference type="EMBL" id="GGI82961.1"/>
    </source>
</evidence>
<dbReference type="SUPFAM" id="SSF53474">
    <property type="entry name" value="alpha/beta-Hydrolases"/>
    <property type="match status" value="1"/>
</dbReference>
<dbReference type="EMBL" id="BMPZ01000004">
    <property type="protein sequence ID" value="GGI82961.1"/>
    <property type="molecule type" value="Genomic_DNA"/>
</dbReference>
<feature type="domain" description="Peptidase S9 prolyl oligopeptidase catalytic" evidence="3">
    <location>
        <begin position="441"/>
        <end position="650"/>
    </location>
</feature>